<reference evidence="1" key="2">
    <citation type="submission" date="2013-11" db="EMBL/GenBank/DDBJ databases">
        <title>Draft genome sequence of Anaerostipes caccae (DSM 14662).</title>
        <authorList>
            <person name="Sudarsanam P."/>
            <person name="Ley R."/>
            <person name="Guruge J."/>
            <person name="Turnbaugh P.J."/>
            <person name="Mahowald M."/>
            <person name="Liep D."/>
            <person name="Gordon J."/>
        </authorList>
    </citation>
    <scope>NUCLEOTIDE SEQUENCE</scope>
    <source>
        <strain evidence="1">DSM 14662</strain>
    </source>
</reference>
<name>B0M9P4_ANACD</name>
<dbReference type="STRING" id="411490.ANACAC_00266"/>
<dbReference type="HOGENOM" id="CLU_2802989_0_0_9"/>
<comment type="caution">
    <text evidence="1">The sequence shown here is derived from an EMBL/GenBank/DDBJ whole genome shotgun (WGS) entry which is preliminary data.</text>
</comment>
<dbReference type="Proteomes" id="UP000004935">
    <property type="component" value="Unassembled WGS sequence"/>
</dbReference>
<organism evidence="1 2">
    <name type="scientific">Anaerostipes caccae (strain DSM 14662 / CCUG 47493 / JCM 13470 / NCIMB 13811 / L1-92)</name>
    <dbReference type="NCBI Taxonomy" id="411490"/>
    <lineage>
        <taxon>Bacteria</taxon>
        <taxon>Bacillati</taxon>
        <taxon>Bacillota</taxon>
        <taxon>Clostridia</taxon>
        <taxon>Lachnospirales</taxon>
        <taxon>Lachnospiraceae</taxon>
        <taxon>Anaerostipes</taxon>
    </lineage>
</organism>
<evidence type="ECO:0000313" key="2">
    <source>
        <dbReference type="Proteomes" id="UP000004935"/>
    </source>
</evidence>
<accession>B0M9P4</accession>
<gene>
    <name evidence="1" type="ORF">ANACAC_00266</name>
</gene>
<dbReference type="AlphaFoldDB" id="B0M9P4"/>
<keyword evidence="2" id="KW-1185">Reference proteome</keyword>
<reference evidence="1" key="1">
    <citation type="submission" date="2007-11" db="EMBL/GenBank/DDBJ databases">
        <authorList>
            <person name="Fulton L."/>
            <person name="Clifton S."/>
            <person name="Fulton B."/>
            <person name="Xu J."/>
            <person name="Minx P."/>
            <person name="Pepin K.H."/>
            <person name="Johnson M."/>
            <person name="Thiruvilangam P."/>
            <person name="Bhonagiri V."/>
            <person name="Nash W.E."/>
            <person name="Mardis E.R."/>
            <person name="Wilson R.K."/>
        </authorList>
    </citation>
    <scope>NUCLEOTIDE SEQUENCE [LARGE SCALE GENOMIC DNA]</scope>
    <source>
        <strain evidence="1">DSM 14662</strain>
    </source>
</reference>
<sequence length="67" mass="7681">MRHPSLLFFFKLFSKIGKGVPGLSRKVREWPLKETGLPNTGKVREYVVYNFNCSCNIGGGCMFCEYE</sequence>
<evidence type="ECO:0000313" key="1">
    <source>
        <dbReference type="EMBL" id="EDR99016.1"/>
    </source>
</evidence>
<protein>
    <submittedName>
        <fullName evidence="1">Uncharacterized protein</fullName>
    </submittedName>
</protein>
<proteinExistence type="predicted"/>
<dbReference type="EMBL" id="ABAX03000002">
    <property type="protein sequence ID" value="EDR99016.1"/>
    <property type="molecule type" value="Genomic_DNA"/>
</dbReference>